<evidence type="ECO:0000313" key="6">
    <source>
        <dbReference type="Proteomes" id="UP001152797"/>
    </source>
</evidence>
<dbReference type="SUPFAM" id="SSF48403">
    <property type="entry name" value="Ankyrin repeat"/>
    <property type="match status" value="1"/>
</dbReference>
<evidence type="ECO:0008006" key="7">
    <source>
        <dbReference type="Google" id="ProtNLM"/>
    </source>
</evidence>
<evidence type="ECO:0000313" key="5">
    <source>
        <dbReference type="EMBL" id="CAL1148328.1"/>
    </source>
</evidence>
<evidence type="ECO:0000256" key="3">
    <source>
        <dbReference type="PROSITE-ProRule" id="PRU00023"/>
    </source>
</evidence>
<accession>A0A9P1G027</accession>
<keyword evidence="1" id="KW-0677">Repeat</keyword>
<comment type="caution">
    <text evidence="4">The sequence shown here is derived from an EMBL/GenBank/DDBJ whole genome shotgun (WGS) entry which is preliminary data.</text>
</comment>
<dbReference type="InterPro" id="IPR002110">
    <property type="entry name" value="Ankyrin_rpt"/>
</dbReference>
<feature type="repeat" description="ANK" evidence="3">
    <location>
        <begin position="79"/>
        <end position="111"/>
    </location>
</feature>
<reference evidence="5" key="2">
    <citation type="submission" date="2024-04" db="EMBL/GenBank/DDBJ databases">
        <authorList>
            <person name="Chen Y."/>
            <person name="Shah S."/>
            <person name="Dougan E. K."/>
            <person name="Thang M."/>
            <person name="Chan C."/>
        </authorList>
    </citation>
    <scope>NUCLEOTIDE SEQUENCE [LARGE SCALE GENOMIC DNA]</scope>
</reference>
<dbReference type="Pfam" id="PF12796">
    <property type="entry name" value="Ank_2"/>
    <property type="match status" value="1"/>
</dbReference>
<dbReference type="SMART" id="SM00248">
    <property type="entry name" value="ANK"/>
    <property type="match status" value="2"/>
</dbReference>
<dbReference type="AlphaFoldDB" id="A0A9P1G027"/>
<evidence type="ECO:0000313" key="4">
    <source>
        <dbReference type="EMBL" id="CAI3994953.1"/>
    </source>
</evidence>
<feature type="repeat" description="ANK" evidence="3">
    <location>
        <begin position="112"/>
        <end position="144"/>
    </location>
</feature>
<reference evidence="4" key="1">
    <citation type="submission" date="2022-10" db="EMBL/GenBank/DDBJ databases">
        <authorList>
            <person name="Chen Y."/>
            <person name="Dougan E. K."/>
            <person name="Chan C."/>
            <person name="Rhodes N."/>
            <person name="Thang M."/>
        </authorList>
    </citation>
    <scope>NUCLEOTIDE SEQUENCE</scope>
</reference>
<protein>
    <recommendedName>
        <fullName evidence="7">Ankyrin repeat domain-containing protein</fullName>
    </recommendedName>
</protein>
<dbReference type="Gene3D" id="1.25.40.20">
    <property type="entry name" value="Ankyrin repeat-containing domain"/>
    <property type="match status" value="2"/>
</dbReference>
<keyword evidence="2 3" id="KW-0040">ANK repeat</keyword>
<dbReference type="Proteomes" id="UP001152797">
    <property type="component" value="Unassembled WGS sequence"/>
</dbReference>
<proteinExistence type="predicted"/>
<organism evidence="4">
    <name type="scientific">Cladocopium goreaui</name>
    <dbReference type="NCBI Taxonomy" id="2562237"/>
    <lineage>
        <taxon>Eukaryota</taxon>
        <taxon>Sar</taxon>
        <taxon>Alveolata</taxon>
        <taxon>Dinophyceae</taxon>
        <taxon>Suessiales</taxon>
        <taxon>Symbiodiniaceae</taxon>
        <taxon>Cladocopium</taxon>
    </lineage>
</organism>
<dbReference type="PANTHER" id="PTHR24171">
    <property type="entry name" value="ANKYRIN REPEAT DOMAIN-CONTAINING PROTEIN 39-RELATED"/>
    <property type="match status" value="1"/>
</dbReference>
<dbReference type="PROSITE" id="PS50297">
    <property type="entry name" value="ANK_REP_REGION"/>
    <property type="match status" value="2"/>
</dbReference>
<evidence type="ECO:0000256" key="1">
    <source>
        <dbReference type="ARBA" id="ARBA00022737"/>
    </source>
</evidence>
<dbReference type="OrthoDB" id="428624at2759"/>
<evidence type="ECO:0000256" key="2">
    <source>
        <dbReference type="ARBA" id="ARBA00023043"/>
    </source>
</evidence>
<dbReference type="EMBL" id="CAMXCT010002013">
    <property type="protein sequence ID" value="CAI3994953.1"/>
    <property type="molecule type" value="Genomic_DNA"/>
</dbReference>
<dbReference type="EMBL" id="CAMXCT030002013">
    <property type="protein sequence ID" value="CAL4782265.1"/>
    <property type="molecule type" value="Genomic_DNA"/>
</dbReference>
<dbReference type="EMBL" id="CAMXCT020002013">
    <property type="protein sequence ID" value="CAL1148328.1"/>
    <property type="molecule type" value="Genomic_DNA"/>
</dbReference>
<sequence length="170" mass="18595">METVQELKETVKNMTDAKAGAFDYADAFESVNGMEIVDALVKLQLQKQNRRAADFLGRDLEQLKDGNFTKISADARNHMCTTALHVAARGGRVDFIEALIKAKADVNAKNKWQSTPLHLAADNNHLKAVEALLLAGADVQAKNVDGKTPLDLAKKYNHSAVVKLLEAARK</sequence>
<dbReference type="PROSITE" id="PS50088">
    <property type="entry name" value="ANK_REPEAT"/>
    <property type="match status" value="2"/>
</dbReference>
<keyword evidence="6" id="KW-1185">Reference proteome</keyword>
<name>A0A9P1G027_9DINO</name>
<gene>
    <name evidence="4" type="ORF">C1SCF055_LOCUS21563</name>
</gene>
<dbReference type="InterPro" id="IPR036770">
    <property type="entry name" value="Ankyrin_rpt-contain_sf"/>
</dbReference>